<evidence type="ECO:0000313" key="5">
    <source>
        <dbReference type="EMBL" id="MCI3275781.1"/>
    </source>
</evidence>
<reference evidence="5" key="1">
    <citation type="submission" date="2022-03" db="EMBL/GenBank/DDBJ databases">
        <title>Streptomyces 7R015 and 7R016 isolated from Barleria lupulina in Thailand.</title>
        <authorList>
            <person name="Kanchanasin P."/>
            <person name="Phongsopitanun W."/>
            <person name="Tanasupawat S."/>
        </authorList>
    </citation>
    <scope>NUCLEOTIDE SEQUENCE</scope>
    <source>
        <strain evidence="5">7R015</strain>
    </source>
</reference>
<protein>
    <submittedName>
        <fullName evidence="5">Helical backbone metal receptor</fullName>
    </submittedName>
</protein>
<feature type="domain" description="Fe/B12 periplasmic-binding" evidence="4">
    <location>
        <begin position="4"/>
        <end position="241"/>
    </location>
</feature>
<proteinExistence type="inferred from homology"/>
<dbReference type="InterPro" id="IPR002491">
    <property type="entry name" value="ABC_transptr_periplasmic_BD"/>
</dbReference>
<dbReference type="EMBL" id="JALDAY010000010">
    <property type="protein sequence ID" value="MCI3275781.1"/>
    <property type="molecule type" value="Genomic_DNA"/>
</dbReference>
<dbReference type="PANTHER" id="PTHR30535:SF35">
    <property type="entry name" value="PERIPLASMIC BINDING PROTEIN"/>
    <property type="match status" value="1"/>
</dbReference>
<dbReference type="PROSITE" id="PS50175">
    <property type="entry name" value="ASP_PROT_RETROV"/>
    <property type="match status" value="1"/>
</dbReference>
<dbReference type="NCBIfam" id="NF038402">
    <property type="entry name" value="TroA_like"/>
    <property type="match status" value="1"/>
</dbReference>
<dbReference type="PROSITE" id="PS50983">
    <property type="entry name" value="FE_B12_PBP"/>
    <property type="match status" value="1"/>
</dbReference>
<feature type="domain" description="Peptidase A2" evidence="3">
    <location>
        <begin position="73"/>
        <end position="149"/>
    </location>
</feature>
<dbReference type="Gene3D" id="3.40.50.1980">
    <property type="entry name" value="Nitrogenase molybdenum iron protein domain"/>
    <property type="match status" value="2"/>
</dbReference>
<dbReference type="SUPFAM" id="SSF53807">
    <property type="entry name" value="Helical backbone' metal receptor"/>
    <property type="match status" value="1"/>
</dbReference>
<dbReference type="PANTHER" id="PTHR30535">
    <property type="entry name" value="VITAMIN B12-BINDING PROTEIN"/>
    <property type="match status" value="1"/>
</dbReference>
<evidence type="ECO:0000313" key="6">
    <source>
        <dbReference type="Proteomes" id="UP001165269"/>
    </source>
</evidence>
<organism evidence="5 6">
    <name type="scientific">Streptomyces cylindrosporus</name>
    <dbReference type="NCBI Taxonomy" id="2927583"/>
    <lineage>
        <taxon>Bacteria</taxon>
        <taxon>Bacillati</taxon>
        <taxon>Actinomycetota</taxon>
        <taxon>Actinomycetes</taxon>
        <taxon>Kitasatosporales</taxon>
        <taxon>Streptomycetaceae</taxon>
        <taxon>Streptomyces</taxon>
    </lineage>
</organism>
<keyword evidence="2" id="KW-0732">Signal</keyword>
<evidence type="ECO:0000259" key="4">
    <source>
        <dbReference type="PROSITE" id="PS50983"/>
    </source>
</evidence>
<comment type="similarity">
    <text evidence="1">Belongs to the bacterial solute-binding protein 8 family.</text>
</comment>
<accession>A0ABS9YEW3</accession>
<keyword evidence="5" id="KW-0675">Receptor</keyword>
<keyword evidence="6" id="KW-1185">Reference proteome</keyword>
<dbReference type="InterPro" id="IPR050902">
    <property type="entry name" value="ABC_Transporter_SBP"/>
</dbReference>
<comment type="caution">
    <text evidence="5">The sequence shown here is derived from an EMBL/GenBank/DDBJ whole genome shotgun (WGS) entry which is preliminary data.</text>
</comment>
<dbReference type="RefSeq" id="WP_242770714.1">
    <property type="nucleotide sequence ID" value="NZ_JALDAY010000010.1"/>
</dbReference>
<dbReference type="InterPro" id="IPR054828">
    <property type="entry name" value="Vit_B12_bind_prot"/>
</dbReference>
<evidence type="ECO:0000256" key="2">
    <source>
        <dbReference type="ARBA" id="ARBA00022729"/>
    </source>
</evidence>
<dbReference type="Pfam" id="PF01497">
    <property type="entry name" value="Peripla_BP_2"/>
    <property type="match status" value="1"/>
</dbReference>
<sequence length="241" mass="26106">MPPRVVSLVPSLTEAIALSVPGALVGATDWCSHPADLDVTRVGGTKNPKPEQILALAPDLVIANEEENREPDLAALRAAGVEVLVTEVRDVPQAFRELARVLTACGAGTRPRWLDEAEKTWSELRPPDRRTTAVVPIWRRPWMVLGRDTFAGDVLSRLGVDHAYANHPERYPRVPLDELRATAPDVVVLPDEPYAFTAEDGPEAFPGLPCALVSGRHLTWYGPSLAEAPGALGEALRAALR</sequence>
<gene>
    <name evidence="5" type="ORF">MQP27_32315</name>
</gene>
<dbReference type="Proteomes" id="UP001165269">
    <property type="component" value="Unassembled WGS sequence"/>
</dbReference>
<evidence type="ECO:0000259" key="3">
    <source>
        <dbReference type="PROSITE" id="PS50175"/>
    </source>
</evidence>
<evidence type="ECO:0000256" key="1">
    <source>
        <dbReference type="ARBA" id="ARBA00008814"/>
    </source>
</evidence>
<name>A0ABS9YEW3_9ACTN</name>
<dbReference type="InterPro" id="IPR001995">
    <property type="entry name" value="Peptidase_A2_cat"/>
</dbReference>